<name>A0A0U4C6H5_9BACT</name>
<keyword evidence="2" id="KW-0489">Methyltransferase</keyword>
<evidence type="ECO:0000259" key="1">
    <source>
        <dbReference type="Pfam" id="PF08241"/>
    </source>
</evidence>
<dbReference type="AlphaFoldDB" id="A0A0U4C6H5"/>
<evidence type="ECO:0000313" key="2">
    <source>
        <dbReference type="EMBL" id="ALW85912.1"/>
    </source>
</evidence>
<evidence type="ECO:0000313" key="3">
    <source>
        <dbReference type="Proteomes" id="UP000059542"/>
    </source>
</evidence>
<dbReference type="Pfam" id="PF08241">
    <property type="entry name" value="Methyltransf_11"/>
    <property type="match status" value="1"/>
</dbReference>
<dbReference type="InterPro" id="IPR029063">
    <property type="entry name" value="SAM-dependent_MTases_sf"/>
</dbReference>
<proteinExistence type="predicted"/>
<dbReference type="GO" id="GO:0008757">
    <property type="term" value="F:S-adenosylmethionine-dependent methyltransferase activity"/>
    <property type="evidence" value="ECO:0007669"/>
    <property type="project" value="InterPro"/>
</dbReference>
<organism evidence="2 3">
    <name type="scientific">Hymenobacter sedentarius</name>
    <dbReference type="NCBI Taxonomy" id="1411621"/>
    <lineage>
        <taxon>Bacteria</taxon>
        <taxon>Pseudomonadati</taxon>
        <taxon>Bacteroidota</taxon>
        <taxon>Cytophagia</taxon>
        <taxon>Cytophagales</taxon>
        <taxon>Hymenobacteraceae</taxon>
        <taxon>Hymenobacter</taxon>
    </lineage>
</organism>
<dbReference type="Gene3D" id="3.40.50.150">
    <property type="entry name" value="Vaccinia Virus protein VP39"/>
    <property type="match status" value="1"/>
</dbReference>
<dbReference type="EMBL" id="CP013909">
    <property type="protein sequence ID" value="ALW85912.1"/>
    <property type="molecule type" value="Genomic_DNA"/>
</dbReference>
<dbReference type="NCBIfam" id="TIGR03587">
    <property type="entry name" value="Pse_Me-ase"/>
    <property type="match status" value="1"/>
</dbReference>
<sequence>MTFFNCQITLQHTQQEDFWAGDFGREYTDRNSRPLDEWNAFYRDLYGHTKLEMNAEFLSDLPRDARILEVGCNTGMQLVGLQAAGFTNLYGIELQQYAVEKARDFVRGVNILQGSGFDLPFKDNYFDVVCTNGVLIHIAPEDLPRIMGEMVRCSSRYIMGYEYYAPETTPIKYRGNEGFLWKTDFAQVFLDNFPELRLVKQKLYPYINDAERGNQDVVYLLEKTTA</sequence>
<dbReference type="RefSeq" id="WP_068194183.1">
    <property type="nucleotide sequence ID" value="NZ_CP013909.1"/>
</dbReference>
<dbReference type="GO" id="GO:0032259">
    <property type="term" value="P:methylation"/>
    <property type="evidence" value="ECO:0007669"/>
    <property type="project" value="UniProtKB-KW"/>
</dbReference>
<dbReference type="OrthoDB" id="9804312at2"/>
<dbReference type="SUPFAM" id="SSF53335">
    <property type="entry name" value="S-adenosyl-L-methionine-dependent methyltransferases"/>
    <property type="match status" value="1"/>
</dbReference>
<feature type="domain" description="Methyltransferase type 11" evidence="1">
    <location>
        <begin position="68"/>
        <end position="153"/>
    </location>
</feature>
<dbReference type="KEGG" id="hyg:AUC43_12880"/>
<dbReference type="CDD" id="cd02440">
    <property type="entry name" value="AdoMet_MTases"/>
    <property type="match status" value="1"/>
</dbReference>
<keyword evidence="2" id="KW-0808">Transferase</keyword>
<dbReference type="InterPro" id="IPR013216">
    <property type="entry name" value="Methyltransf_11"/>
</dbReference>
<dbReference type="InterPro" id="IPR020027">
    <property type="entry name" value="Pseudamin_synth-assoc_MeTrfase"/>
</dbReference>
<dbReference type="STRING" id="1411621.AUC43_12880"/>
<protein>
    <submittedName>
        <fullName evidence="2">Methyltransferase type 11</fullName>
    </submittedName>
</protein>
<reference evidence="2 3" key="1">
    <citation type="submission" date="2015-12" db="EMBL/GenBank/DDBJ databases">
        <authorList>
            <person name="Shamseldin A."/>
            <person name="Moawad H."/>
            <person name="Abd El-Rahim W.M."/>
            <person name="Sadowsky M.J."/>
        </authorList>
    </citation>
    <scope>NUCLEOTIDE SEQUENCE [LARGE SCALE GENOMIC DNA]</scope>
    <source>
        <strain evidence="2 3">DG5B</strain>
    </source>
</reference>
<dbReference type="Proteomes" id="UP000059542">
    <property type="component" value="Chromosome"/>
</dbReference>
<gene>
    <name evidence="2" type="ORF">AUC43_12880</name>
</gene>
<keyword evidence="3" id="KW-1185">Reference proteome</keyword>
<accession>A0A0U4C6H5</accession>